<dbReference type="EnsemblMetazoa" id="CLYHEMT010793.1">
    <property type="protein sequence ID" value="CLYHEMP010793.1"/>
    <property type="gene ID" value="CLYHEMG010793"/>
</dbReference>
<dbReference type="SUPFAM" id="SSF49599">
    <property type="entry name" value="TRAF domain-like"/>
    <property type="match status" value="1"/>
</dbReference>
<evidence type="ECO:0000313" key="9">
    <source>
        <dbReference type="Proteomes" id="UP000594262"/>
    </source>
</evidence>
<dbReference type="PROSITE" id="PS00518">
    <property type="entry name" value="ZF_RING_1"/>
    <property type="match status" value="1"/>
</dbReference>
<dbReference type="InterPro" id="IPR017907">
    <property type="entry name" value="Znf_RING_CS"/>
</dbReference>
<dbReference type="Pfam" id="PF02176">
    <property type="entry name" value="zf-TRAF"/>
    <property type="match status" value="1"/>
</dbReference>
<dbReference type="GeneID" id="136805025"/>
<dbReference type="PROSITE" id="PS50089">
    <property type="entry name" value="ZF_RING_2"/>
    <property type="match status" value="1"/>
</dbReference>
<feature type="compositionally biased region" description="Basic and acidic residues" evidence="6">
    <location>
        <begin position="7"/>
        <end position="26"/>
    </location>
</feature>
<dbReference type="Gene3D" id="3.30.40.10">
    <property type="entry name" value="Zinc/RING finger domain, C3HC4 (zinc finger)"/>
    <property type="match status" value="1"/>
</dbReference>
<proteinExistence type="predicted"/>
<dbReference type="SUPFAM" id="SSF57850">
    <property type="entry name" value="RING/U-box"/>
    <property type="match status" value="1"/>
</dbReference>
<evidence type="ECO:0000256" key="4">
    <source>
        <dbReference type="PROSITE-ProRule" id="PRU00175"/>
    </source>
</evidence>
<dbReference type="AlphaFoldDB" id="A0A7M5UHZ2"/>
<dbReference type="OrthoDB" id="6105938at2759"/>
<name>A0A7M5UHZ2_9CNID</name>
<keyword evidence="3" id="KW-0862">Zinc</keyword>
<feature type="region of interest" description="Disordered" evidence="6">
    <location>
        <begin position="1"/>
        <end position="26"/>
    </location>
</feature>
<feature type="domain" description="RING-type" evidence="7">
    <location>
        <begin position="74"/>
        <end position="125"/>
    </location>
</feature>
<dbReference type="InterPro" id="IPR001293">
    <property type="entry name" value="Znf_TRAF"/>
</dbReference>
<dbReference type="InterPro" id="IPR018957">
    <property type="entry name" value="Znf_C3HC4_RING-type"/>
</dbReference>
<dbReference type="Proteomes" id="UP000594262">
    <property type="component" value="Unplaced"/>
</dbReference>
<dbReference type="SMART" id="SM00184">
    <property type="entry name" value="RING"/>
    <property type="match status" value="1"/>
</dbReference>
<dbReference type="InterPro" id="IPR001841">
    <property type="entry name" value="Znf_RING"/>
</dbReference>
<evidence type="ECO:0000256" key="1">
    <source>
        <dbReference type="ARBA" id="ARBA00022723"/>
    </source>
</evidence>
<dbReference type="GO" id="GO:0008270">
    <property type="term" value="F:zinc ion binding"/>
    <property type="evidence" value="ECO:0007669"/>
    <property type="project" value="UniProtKB-KW"/>
</dbReference>
<dbReference type="InterPro" id="IPR013083">
    <property type="entry name" value="Znf_RING/FYVE/PHD"/>
</dbReference>
<dbReference type="RefSeq" id="XP_066917658.1">
    <property type="nucleotide sequence ID" value="XM_067061557.1"/>
</dbReference>
<reference evidence="8" key="1">
    <citation type="submission" date="2021-01" db="UniProtKB">
        <authorList>
            <consortium name="EnsemblMetazoa"/>
        </authorList>
    </citation>
    <scope>IDENTIFICATION</scope>
</reference>
<keyword evidence="5" id="KW-0175">Coiled coil</keyword>
<organism evidence="8 9">
    <name type="scientific">Clytia hemisphaerica</name>
    <dbReference type="NCBI Taxonomy" id="252671"/>
    <lineage>
        <taxon>Eukaryota</taxon>
        <taxon>Metazoa</taxon>
        <taxon>Cnidaria</taxon>
        <taxon>Hydrozoa</taxon>
        <taxon>Hydroidolina</taxon>
        <taxon>Leptothecata</taxon>
        <taxon>Obeliida</taxon>
        <taxon>Clytiidae</taxon>
        <taxon>Clytia</taxon>
    </lineage>
</organism>
<dbReference type="Pfam" id="PF00097">
    <property type="entry name" value="zf-C3HC4"/>
    <property type="match status" value="1"/>
</dbReference>
<keyword evidence="1" id="KW-0479">Metal-binding</keyword>
<evidence type="ECO:0000256" key="2">
    <source>
        <dbReference type="ARBA" id="ARBA00022771"/>
    </source>
</evidence>
<evidence type="ECO:0000259" key="7">
    <source>
        <dbReference type="PROSITE" id="PS50089"/>
    </source>
</evidence>
<protein>
    <recommendedName>
        <fullName evidence="7">RING-type domain-containing protein</fullName>
    </recommendedName>
</protein>
<evidence type="ECO:0000256" key="3">
    <source>
        <dbReference type="ARBA" id="ARBA00022833"/>
    </source>
</evidence>
<feature type="coiled-coil region" evidence="5">
    <location>
        <begin position="229"/>
        <end position="313"/>
    </location>
</feature>
<evidence type="ECO:0000313" key="8">
    <source>
        <dbReference type="EnsemblMetazoa" id="CLYHEMP010793.1"/>
    </source>
</evidence>
<accession>A0A7M5UHZ2</accession>
<keyword evidence="2 4" id="KW-0863">Zinc-finger</keyword>
<sequence length="532" mass="62035">MSAEKQSQFRREEEEIAKGARAMEDPKRCSICLQPKAPNSSSNKCDKCLDKMNKVPTGFAFKAVEGQGDKEFECPICLCLIKGATELPCEHLMCGDCLLHYEKGQTEKAEKEEPKKNPEFLCSVCMTPYKVQDKKSVKSTDRFIQNTIRVHCMQKDCPWIGSIKDYEVHVKKCDYGRIKCPYFELGCLNTFDAQNLPKHNAMNRHIHEALLLNVVNVLAKERLENRTLVENQNKTIERFEERLGKLEVVNKDLKYKYKTQSDLLIKNTKEIESLKCENENLNQMLKQQNDNVLNNHQKLLLLEKENLKDIEQQTLKEQRKDVENLKTFAKTVGKLHGTLSDINVREKIQTNRYLYDKDYIQNEEAKQWNDFVQQINTNEDFNGDCDYLQQMKNVVNRYQGSVYSKSWYERLVQFTLATDRGVIINRHIKLRQQYIIGYISVINHNTYDDFNKATQDIKWTKHSDGVGSYLSEHQGSMCLNVAVVLPSYYKNVYILHRKEEDKKLKIPLNGTMLSLNGDEQYSNPFVMLQIEE</sequence>
<evidence type="ECO:0000256" key="6">
    <source>
        <dbReference type="SAM" id="MobiDB-lite"/>
    </source>
</evidence>
<keyword evidence="9" id="KW-1185">Reference proteome</keyword>
<evidence type="ECO:0000256" key="5">
    <source>
        <dbReference type="SAM" id="Coils"/>
    </source>
</evidence>